<dbReference type="AlphaFoldDB" id="A0A1J5QEY0"/>
<accession>A0A1J5QEY0</accession>
<reference evidence="1" key="1">
    <citation type="submission" date="2016-10" db="EMBL/GenBank/DDBJ databases">
        <title>Sequence of Gallionella enrichment culture.</title>
        <authorList>
            <person name="Poehlein A."/>
            <person name="Muehling M."/>
            <person name="Daniel R."/>
        </authorList>
    </citation>
    <scope>NUCLEOTIDE SEQUENCE</scope>
</reference>
<gene>
    <name evidence="1" type="ORF">GALL_397460</name>
</gene>
<sequence>MDIRGTQAVISVCDGQLRSNVEISTNEQDWGKWLVIFDFLQIALHVVVLFSERLDFGRTQNVLRFEKGYLRPQDSSDDIIHFLGREQEG</sequence>
<evidence type="ECO:0000313" key="1">
    <source>
        <dbReference type="EMBL" id="OIQ78551.1"/>
    </source>
</evidence>
<protein>
    <submittedName>
        <fullName evidence="1">Uncharacterized protein</fullName>
    </submittedName>
</protein>
<comment type="caution">
    <text evidence="1">The sequence shown here is derived from an EMBL/GenBank/DDBJ whole genome shotgun (WGS) entry which is preliminary data.</text>
</comment>
<organism evidence="1">
    <name type="scientific">mine drainage metagenome</name>
    <dbReference type="NCBI Taxonomy" id="410659"/>
    <lineage>
        <taxon>unclassified sequences</taxon>
        <taxon>metagenomes</taxon>
        <taxon>ecological metagenomes</taxon>
    </lineage>
</organism>
<name>A0A1J5QEY0_9ZZZZ</name>
<dbReference type="EMBL" id="MLJW01001380">
    <property type="protein sequence ID" value="OIQ78551.1"/>
    <property type="molecule type" value="Genomic_DNA"/>
</dbReference>
<proteinExistence type="predicted"/>